<evidence type="ECO:0000313" key="1">
    <source>
        <dbReference type="EMBL" id="GJT95712.1"/>
    </source>
</evidence>
<reference evidence="1" key="1">
    <citation type="journal article" date="2022" name="Int. J. Mol. Sci.">
        <title>Draft Genome of Tanacetum Coccineum: Genomic Comparison of Closely Related Tanacetum-Family Plants.</title>
        <authorList>
            <person name="Yamashiro T."/>
            <person name="Shiraishi A."/>
            <person name="Nakayama K."/>
            <person name="Satake H."/>
        </authorList>
    </citation>
    <scope>NUCLEOTIDE SEQUENCE</scope>
</reference>
<reference evidence="1" key="2">
    <citation type="submission" date="2022-01" db="EMBL/GenBank/DDBJ databases">
        <authorList>
            <person name="Yamashiro T."/>
            <person name="Shiraishi A."/>
            <person name="Satake H."/>
            <person name="Nakayama K."/>
        </authorList>
    </citation>
    <scope>NUCLEOTIDE SEQUENCE</scope>
</reference>
<proteinExistence type="predicted"/>
<evidence type="ECO:0000313" key="2">
    <source>
        <dbReference type="Proteomes" id="UP001151760"/>
    </source>
</evidence>
<keyword evidence="2" id="KW-1185">Reference proteome</keyword>
<comment type="caution">
    <text evidence="1">The sequence shown here is derived from an EMBL/GenBank/DDBJ whole genome shotgun (WGS) entry which is preliminary data.</text>
</comment>
<dbReference type="EMBL" id="BQNB010020415">
    <property type="protein sequence ID" value="GJT95712.1"/>
    <property type="molecule type" value="Genomic_DNA"/>
</dbReference>
<dbReference type="Proteomes" id="UP001151760">
    <property type="component" value="Unassembled WGS sequence"/>
</dbReference>
<name>A0ABQ5I8C2_9ASTR</name>
<sequence length="188" mass="21174">MYEYVYMILQPDDSIVVPVFSDLDDSYPDSNERGATANEQPHFASHKARRSSFSTASFELLVGFHSLLEMRPMQKLAAQLANKYADDSGVGIRLLFVRILNGARRIRKLFRINIFGISRWNVKGATFEAEVAERNMFEEQVRFNPLHITSSEGHQGILTDAIGAAGEVDYIAKLSNTMEQGSQWALII</sequence>
<organism evidence="1 2">
    <name type="scientific">Tanacetum coccineum</name>
    <dbReference type="NCBI Taxonomy" id="301880"/>
    <lineage>
        <taxon>Eukaryota</taxon>
        <taxon>Viridiplantae</taxon>
        <taxon>Streptophyta</taxon>
        <taxon>Embryophyta</taxon>
        <taxon>Tracheophyta</taxon>
        <taxon>Spermatophyta</taxon>
        <taxon>Magnoliopsida</taxon>
        <taxon>eudicotyledons</taxon>
        <taxon>Gunneridae</taxon>
        <taxon>Pentapetalae</taxon>
        <taxon>asterids</taxon>
        <taxon>campanulids</taxon>
        <taxon>Asterales</taxon>
        <taxon>Asteraceae</taxon>
        <taxon>Asteroideae</taxon>
        <taxon>Anthemideae</taxon>
        <taxon>Anthemidinae</taxon>
        <taxon>Tanacetum</taxon>
    </lineage>
</organism>
<accession>A0ABQ5I8C2</accession>
<protein>
    <submittedName>
        <fullName evidence="1">Uncharacterized protein</fullName>
    </submittedName>
</protein>
<gene>
    <name evidence="1" type="ORF">Tco_1091230</name>
</gene>